<sequence>MILVGLFVRVKILQLKITITKQQEMNKKHKARDENCDNVFNEKNAWTVEAADMGKIEI</sequence>
<name>A0A1R3IZW8_9ROSI</name>
<protein>
    <submittedName>
        <fullName evidence="1">Uncharacterized protein</fullName>
    </submittedName>
</protein>
<reference evidence="2" key="1">
    <citation type="submission" date="2013-09" db="EMBL/GenBank/DDBJ databases">
        <title>Corchorus olitorius genome sequencing.</title>
        <authorList>
            <person name="Alam M."/>
            <person name="Haque M.S."/>
            <person name="Islam M.S."/>
            <person name="Emdad E.M."/>
            <person name="Islam M.M."/>
            <person name="Ahmed B."/>
            <person name="Halim A."/>
            <person name="Hossen Q.M.M."/>
            <person name="Hossain M.Z."/>
            <person name="Ahmed R."/>
            <person name="Khan M.M."/>
            <person name="Islam R."/>
            <person name="Rashid M.M."/>
            <person name="Khan S.A."/>
            <person name="Rahman M.S."/>
            <person name="Alam M."/>
            <person name="Yahiya A.S."/>
            <person name="Khan M.S."/>
            <person name="Azam M.S."/>
            <person name="Haque T."/>
            <person name="Lashkar M.Z.H."/>
            <person name="Akhand A.I."/>
            <person name="Morshed G."/>
            <person name="Roy S."/>
            <person name="Uddin K.S."/>
            <person name="Rabeya T."/>
            <person name="Hossain A.S."/>
            <person name="Chowdhury A."/>
            <person name="Snigdha A.R."/>
            <person name="Mortoza M.S."/>
            <person name="Matin S.A."/>
            <person name="Hoque S.M.E."/>
            <person name="Islam M.K."/>
            <person name="Roy D.K."/>
            <person name="Haider R."/>
            <person name="Moosa M.M."/>
            <person name="Elias S.M."/>
            <person name="Hasan A.M."/>
            <person name="Jahan S."/>
            <person name="Shafiuddin M."/>
            <person name="Mahmood N."/>
            <person name="Shommy N.S."/>
        </authorList>
    </citation>
    <scope>NUCLEOTIDE SEQUENCE [LARGE SCALE GENOMIC DNA]</scope>
    <source>
        <strain evidence="2">cv. O-4</strain>
    </source>
</reference>
<accession>A0A1R3IZW8</accession>
<dbReference type="AlphaFoldDB" id="A0A1R3IZW8"/>
<evidence type="ECO:0000313" key="1">
    <source>
        <dbReference type="EMBL" id="OMO88100.1"/>
    </source>
</evidence>
<keyword evidence="2" id="KW-1185">Reference proteome</keyword>
<organism evidence="1 2">
    <name type="scientific">Corchorus olitorius</name>
    <dbReference type="NCBI Taxonomy" id="93759"/>
    <lineage>
        <taxon>Eukaryota</taxon>
        <taxon>Viridiplantae</taxon>
        <taxon>Streptophyta</taxon>
        <taxon>Embryophyta</taxon>
        <taxon>Tracheophyta</taxon>
        <taxon>Spermatophyta</taxon>
        <taxon>Magnoliopsida</taxon>
        <taxon>eudicotyledons</taxon>
        <taxon>Gunneridae</taxon>
        <taxon>Pentapetalae</taxon>
        <taxon>rosids</taxon>
        <taxon>malvids</taxon>
        <taxon>Malvales</taxon>
        <taxon>Malvaceae</taxon>
        <taxon>Grewioideae</taxon>
        <taxon>Apeibeae</taxon>
        <taxon>Corchorus</taxon>
    </lineage>
</organism>
<dbReference type="EMBL" id="AWUE01017167">
    <property type="protein sequence ID" value="OMO88100.1"/>
    <property type="molecule type" value="Genomic_DNA"/>
</dbReference>
<dbReference type="Proteomes" id="UP000187203">
    <property type="component" value="Unassembled WGS sequence"/>
</dbReference>
<comment type="caution">
    <text evidence="1">The sequence shown here is derived from an EMBL/GenBank/DDBJ whole genome shotgun (WGS) entry which is preliminary data.</text>
</comment>
<gene>
    <name evidence="1" type="ORF">COLO4_20451</name>
</gene>
<evidence type="ECO:0000313" key="2">
    <source>
        <dbReference type="Proteomes" id="UP000187203"/>
    </source>
</evidence>
<proteinExistence type="predicted"/>